<dbReference type="InterPro" id="IPR050902">
    <property type="entry name" value="ABC_Transporter_SBP"/>
</dbReference>
<feature type="signal peptide" evidence="4">
    <location>
        <begin position="1"/>
        <end position="24"/>
    </location>
</feature>
<evidence type="ECO:0000256" key="3">
    <source>
        <dbReference type="SAM" id="MobiDB-lite"/>
    </source>
</evidence>
<evidence type="ECO:0000313" key="7">
    <source>
        <dbReference type="Proteomes" id="UP001597362"/>
    </source>
</evidence>
<dbReference type="SUPFAM" id="SSF53807">
    <property type="entry name" value="Helical backbone' metal receptor"/>
    <property type="match status" value="1"/>
</dbReference>
<feature type="domain" description="Fe/B12 periplasmic-binding" evidence="5">
    <location>
        <begin position="84"/>
        <end position="331"/>
    </location>
</feature>
<organism evidence="6 7">
    <name type="scientific">Paenibacillus yanchengensis</name>
    <dbReference type="NCBI Taxonomy" id="2035833"/>
    <lineage>
        <taxon>Bacteria</taxon>
        <taxon>Bacillati</taxon>
        <taxon>Bacillota</taxon>
        <taxon>Bacilli</taxon>
        <taxon>Bacillales</taxon>
        <taxon>Paenibacillaceae</taxon>
        <taxon>Paenibacillus</taxon>
    </lineage>
</organism>
<dbReference type="CDD" id="cd01143">
    <property type="entry name" value="YvrC"/>
    <property type="match status" value="1"/>
</dbReference>
<accession>A0ABW4YMC3</accession>
<sequence>MMKAWKQKSLYLVILTIITALVLAGCTTTNNKNEGTPTNVAPTEQQPTNNGVESSNNEKLETSYPLTITDDTNTTLEITQVPQKVVTLLPSETEILYAIGSGEQVVGVDAFSNYPNEAKEKAQIGDSTTNIEAIMALEPDVVFASSTMNTAAIEQLRALDITVYATDPKTYEAVIEKIQAIGTLMNKQQEAEAVAKHMQSVKDDIVTKLSGVEPKTVFFEVMEGWTVGSGEFIDEMLQLAGGTNVAGQTPGWYEISVEQLIEMNPSVILFADREGETDVLTESIKNRAGWEVIDAIKEQKVFPINEDQVSRVGPRLADSLQHIAAALHPELFEQQ</sequence>
<dbReference type="Pfam" id="PF01497">
    <property type="entry name" value="Peripla_BP_2"/>
    <property type="match status" value="1"/>
</dbReference>
<dbReference type="PANTHER" id="PTHR30535">
    <property type="entry name" value="VITAMIN B12-BINDING PROTEIN"/>
    <property type="match status" value="1"/>
</dbReference>
<dbReference type="Proteomes" id="UP001597362">
    <property type="component" value="Unassembled WGS sequence"/>
</dbReference>
<dbReference type="InterPro" id="IPR054828">
    <property type="entry name" value="Vit_B12_bind_prot"/>
</dbReference>
<keyword evidence="2 4" id="KW-0732">Signal</keyword>
<name>A0ABW4YMC3_9BACL</name>
<reference evidence="7" key="1">
    <citation type="journal article" date="2019" name="Int. J. Syst. Evol. Microbiol.">
        <title>The Global Catalogue of Microorganisms (GCM) 10K type strain sequencing project: providing services to taxonomists for standard genome sequencing and annotation.</title>
        <authorList>
            <consortium name="The Broad Institute Genomics Platform"/>
            <consortium name="The Broad Institute Genome Sequencing Center for Infectious Disease"/>
            <person name="Wu L."/>
            <person name="Ma J."/>
        </authorList>
    </citation>
    <scope>NUCLEOTIDE SEQUENCE [LARGE SCALE GENOMIC DNA]</scope>
    <source>
        <strain evidence="7">GH52</strain>
    </source>
</reference>
<comment type="caution">
    <text evidence="6">The sequence shown here is derived from an EMBL/GenBank/DDBJ whole genome shotgun (WGS) entry which is preliminary data.</text>
</comment>
<protein>
    <submittedName>
        <fullName evidence="6">ABC transporter substrate-binding protein</fullName>
    </submittedName>
</protein>
<gene>
    <name evidence="6" type="ORF">ACFSJH_13520</name>
</gene>
<evidence type="ECO:0000313" key="6">
    <source>
        <dbReference type="EMBL" id="MFD2116742.1"/>
    </source>
</evidence>
<dbReference type="NCBIfam" id="NF038402">
    <property type="entry name" value="TroA_like"/>
    <property type="match status" value="1"/>
</dbReference>
<dbReference type="RefSeq" id="WP_377773239.1">
    <property type="nucleotide sequence ID" value="NZ_JBHUHO010000032.1"/>
</dbReference>
<dbReference type="InterPro" id="IPR002491">
    <property type="entry name" value="ABC_transptr_periplasmic_BD"/>
</dbReference>
<dbReference type="Gene3D" id="3.40.50.1980">
    <property type="entry name" value="Nitrogenase molybdenum iron protein domain"/>
    <property type="match status" value="2"/>
</dbReference>
<comment type="similarity">
    <text evidence="1">Belongs to the bacterial solute-binding protein 8 family.</text>
</comment>
<dbReference type="EMBL" id="JBHUHO010000032">
    <property type="protein sequence ID" value="MFD2116742.1"/>
    <property type="molecule type" value="Genomic_DNA"/>
</dbReference>
<feature type="compositionally biased region" description="Polar residues" evidence="3">
    <location>
        <begin position="30"/>
        <end position="55"/>
    </location>
</feature>
<dbReference type="PANTHER" id="PTHR30535:SF34">
    <property type="entry name" value="MOLYBDATE-BINDING PROTEIN MOLA"/>
    <property type="match status" value="1"/>
</dbReference>
<evidence type="ECO:0000256" key="1">
    <source>
        <dbReference type="ARBA" id="ARBA00008814"/>
    </source>
</evidence>
<feature type="chain" id="PRO_5045419235" evidence="4">
    <location>
        <begin position="25"/>
        <end position="335"/>
    </location>
</feature>
<evidence type="ECO:0000256" key="4">
    <source>
        <dbReference type="SAM" id="SignalP"/>
    </source>
</evidence>
<dbReference type="PROSITE" id="PS51257">
    <property type="entry name" value="PROKAR_LIPOPROTEIN"/>
    <property type="match status" value="1"/>
</dbReference>
<evidence type="ECO:0000256" key="2">
    <source>
        <dbReference type="ARBA" id="ARBA00022729"/>
    </source>
</evidence>
<evidence type="ECO:0000259" key="5">
    <source>
        <dbReference type="PROSITE" id="PS50983"/>
    </source>
</evidence>
<feature type="region of interest" description="Disordered" evidence="3">
    <location>
        <begin position="30"/>
        <end position="60"/>
    </location>
</feature>
<proteinExistence type="inferred from homology"/>
<keyword evidence="7" id="KW-1185">Reference proteome</keyword>
<dbReference type="PROSITE" id="PS50983">
    <property type="entry name" value="FE_B12_PBP"/>
    <property type="match status" value="1"/>
</dbReference>